<feature type="region of interest" description="Disordered" evidence="1">
    <location>
        <begin position="41"/>
        <end position="63"/>
    </location>
</feature>
<keyword evidence="2" id="KW-1133">Transmembrane helix</keyword>
<evidence type="ECO:0008006" key="4">
    <source>
        <dbReference type="Google" id="ProtNLM"/>
    </source>
</evidence>
<keyword evidence="2" id="KW-0472">Membrane</keyword>
<sequence length="454" mass="50384">MYLARAVLRIAAFLSVVSIMSMTGVWVASLDADAIRTSEHHGNTNQSAVSPRSEASPALLGGANLHDRGEGMHAVPRLIAAAASSELSTKPSRTAGQSEKVWRSQELNMLAVGMSCGDVDGDGQNEIAVIDPHTVSVFRLSSDKLVPLAEYSANPLELKSVDVAAIRKQGPARIYISAQNRGAVSSFVLEYRKGALIPVIQNIDYFLRVIDYPTHGPILLGQKKGMGRMFDGPVFRMADKGDELIADSRFGVPLKIPIFGFAIGDFTGQRTPLIAVYDRNDHLRIYQPDGKRLYVSKGFFGGSDVLLRWHGPEKQMGADSRRTDSDLEDVYFRPRIRSYDLYGDRRYEILAISHSSKTMRFLSRSKMLEEGQIICLSWNGDALDERWATPKIEGMITDFEINTLPGFAGPRLITLERKKTDWLSFLRSKSQVRAYDLKALLREGPENVKRGSSE</sequence>
<reference evidence="3" key="1">
    <citation type="journal article" date="2020" name="mSystems">
        <title>Genome- and Community-Level Interaction Insights into Carbon Utilization and Element Cycling Functions of Hydrothermarchaeota in Hydrothermal Sediment.</title>
        <authorList>
            <person name="Zhou Z."/>
            <person name="Liu Y."/>
            <person name="Xu W."/>
            <person name="Pan J."/>
            <person name="Luo Z.H."/>
            <person name="Li M."/>
        </authorList>
    </citation>
    <scope>NUCLEOTIDE SEQUENCE [LARGE SCALE GENOMIC DNA]</scope>
    <source>
        <strain evidence="3">SpSt-769</strain>
    </source>
</reference>
<gene>
    <name evidence="3" type="ORF">ENV54_02440</name>
</gene>
<accession>A0A7C4AQI0</accession>
<dbReference type="AlphaFoldDB" id="A0A7C4AQI0"/>
<dbReference type="EMBL" id="DTGT01000079">
    <property type="protein sequence ID" value="HGH60140.1"/>
    <property type="molecule type" value="Genomic_DNA"/>
</dbReference>
<name>A0A7C4AQI0_9BACT</name>
<organism evidence="3">
    <name type="scientific">Desulfomonile tiedjei</name>
    <dbReference type="NCBI Taxonomy" id="2358"/>
    <lineage>
        <taxon>Bacteria</taxon>
        <taxon>Pseudomonadati</taxon>
        <taxon>Thermodesulfobacteriota</taxon>
        <taxon>Desulfomonilia</taxon>
        <taxon>Desulfomonilales</taxon>
        <taxon>Desulfomonilaceae</taxon>
        <taxon>Desulfomonile</taxon>
    </lineage>
</organism>
<proteinExistence type="predicted"/>
<evidence type="ECO:0000256" key="1">
    <source>
        <dbReference type="SAM" id="MobiDB-lite"/>
    </source>
</evidence>
<feature type="transmembrane region" description="Helical" evidence="2">
    <location>
        <begin position="7"/>
        <end position="28"/>
    </location>
</feature>
<comment type="caution">
    <text evidence="3">The sequence shown here is derived from an EMBL/GenBank/DDBJ whole genome shotgun (WGS) entry which is preliminary data.</text>
</comment>
<keyword evidence="2" id="KW-0812">Transmembrane</keyword>
<protein>
    <recommendedName>
        <fullName evidence="4">VCBS repeat-containing protein</fullName>
    </recommendedName>
</protein>
<evidence type="ECO:0000256" key="2">
    <source>
        <dbReference type="SAM" id="Phobius"/>
    </source>
</evidence>
<evidence type="ECO:0000313" key="3">
    <source>
        <dbReference type="EMBL" id="HGH60140.1"/>
    </source>
</evidence>